<organism evidence="1 2">
    <name type="scientific">Kribbella lupini</name>
    <dbReference type="NCBI Taxonomy" id="291602"/>
    <lineage>
        <taxon>Bacteria</taxon>
        <taxon>Bacillati</taxon>
        <taxon>Actinomycetota</taxon>
        <taxon>Actinomycetes</taxon>
        <taxon>Propionibacteriales</taxon>
        <taxon>Kribbellaceae</taxon>
        <taxon>Kribbella</taxon>
    </lineage>
</organism>
<accession>A0ABP4KS42</accession>
<gene>
    <name evidence="1" type="ORF">GCM10009741_02730</name>
</gene>
<name>A0ABP4KS42_9ACTN</name>
<dbReference type="Proteomes" id="UP001500363">
    <property type="component" value="Unassembled WGS sequence"/>
</dbReference>
<sequence>MAAGGDGEQGEGDHVDSVYTKAIDGVYSPVDQAAITLRVSPIETPGSTAGRSCA</sequence>
<protein>
    <submittedName>
        <fullName evidence="1">Uncharacterized protein</fullName>
    </submittedName>
</protein>
<proteinExistence type="predicted"/>
<dbReference type="EMBL" id="BAAANC010000001">
    <property type="protein sequence ID" value="GAA1509348.1"/>
    <property type="molecule type" value="Genomic_DNA"/>
</dbReference>
<evidence type="ECO:0000313" key="1">
    <source>
        <dbReference type="EMBL" id="GAA1509348.1"/>
    </source>
</evidence>
<evidence type="ECO:0000313" key="2">
    <source>
        <dbReference type="Proteomes" id="UP001500363"/>
    </source>
</evidence>
<keyword evidence="2" id="KW-1185">Reference proteome</keyword>
<comment type="caution">
    <text evidence="1">The sequence shown here is derived from an EMBL/GenBank/DDBJ whole genome shotgun (WGS) entry which is preliminary data.</text>
</comment>
<reference evidence="2" key="1">
    <citation type="journal article" date="2019" name="Int. J. Syst. Evol. Microbiol.">
        <title>The Global Catalogue of Microorganisms (GCM) 10K type strain sequencing project: providing services to taxonomists for standard genome sequencing and annotation.</title>
        <authorList>
            <consortium name="The Broad Institute Genomics Platform"/>
            <consortium name="The Broad Institute Genome Sequencing Center for Infectious Disease"/>
            <person name="Wu L."/>
            <person name="Ma J."/>
        </authorList>
    </citation>
    <scope>NUCLEOTIDE SEQUENCE [LARGE SCALE GENOMIC DNA]</scope>
    <source>
        <strain evidence="2">JCM 14303</strain>
    </source>
</reference>